<feature type="compositionally biased region" description="Polar residues" evidence="1">
    <location>
        <begin position="82"/>
        <end position="91"/>
    </location>
</feature>
<sequence length="252" mass="27751">MSMTQPGYAYPTSLSASLNPDEDWTKISDLAKRRRIQNRLAQRNYRKKVKRCLDDLERLTGSSEDVAADKQPQKTIKWKQHSFASHSRNSQSTVVGMPVVSQCLLTSPVQHTGGPLATDTRDDKARSSSLPHSSSLAQSAPTETLHPLCDSAQRSSAIEDTDDSADNMIPSTAPTTLSPATHISDTINSWGYRSVDGLNPYIAYCNMTPMELNSISLYGHLNCHNPSTFYSSDQIINISQAGLEFLFPRDSA</sequence>
<dbReference type="GO" id="GO:0003700">
    <property type="term" value="F:DNA-binding transcription factor activity"/>
    <property type="evidence" value="ECO:0007669"/>
    <property type="project" value="InterPro"/>
</dbReference>
<protein>
    <recommendedName>
        <fullName evidence="2">BZIP domain-containing protein</fullName>
    </recommendedName>
</protein>
<dbReference type="PROSITE" id="PS00036">
    <property type="entry name" value="BZIP_BASIC"/>
    <property type="match status" value="1"/>
</dbReference>
<dbReference type="VEuPathDB" id="FungiDB:FOXG_21429"/>
<accession>A0A0J9VYU2</accession>
<feature type="compositionally biased region" description="Low complexity" evidence="1">
    <location>
        <begin position="127"/>
        <end position="141"/>
    </location>
</feature>
<gene>
    <name evidence="3" type="ORF">FOXG_21429</name>
</gene>
<evidence type="ECO:0000313" key="4">
    <source>
        <dbReference type="Proteomes" id="UP000009097"/>
    </source>
</evidence>
<dbReference type="PANTHER" id="PTHR39607">
    <property type="entry name" value="XANTHOCILLIN BIOSYNTHESIS CLUSTER TRANSCRIPTION FACTOR XANC-RELATED"/>
    <property type="match status" value="1"/>
</dbReference>
<feature type="region of interest" description="Disordered" evidence="1">
    <location>
        <begin position="64"/>
        <end position="91"/>
    </location>
</feature>
<dbReference type="RefSeq" id="XP_018253710.1">
    <property type="nucleotide sequence ID" value="XM_018401764.1"/>
</dbReference>
<reference evidence="3" key="1">
    <citation type="submission" date="2007-04" db="EMBL/GenBank/DDBJ databases">
        <authorList>
            <consortium name="The Broad Institute Genome Sequencing Platform"/>
            <person name="Birren B."/>
            <person name="Lander E."/>
            <person name="Galagan J."/>
            <person name="Nusbaum C."/>
            <person name="Devon K."/>
            <person name="Ma L.-J."/>
            <person name="Jaffe D."/>
            <person name="Butler J."/>
            <person name="Alvarez P."/>
            <person name="Gnerre S."/>
            <person name="Grabherr M."/>
            <person name="Kleber M."/>
            <person name="Mauceli E."/>
            <person name="Brockman W."/>
            <person name="MacCallum I.A."/>
            <person name="Young S."/>
            <person name="LaButti K."/>
            <person name="DeCaprio D."/>
            <person name="Crawford M."/>
            <person name="Koehrsen M."/>
            <person name="Engels R."/>
            <person name="Montgomery P."/>
            <person name="Pearson M."/>
            <person name="Howarth C."/>
            <person name="Larson L."/>
            <person name="White J."/>
            <person name="O'Leary S."/>
            <person name="Kodira C."/>
            <person name="Zeng Q."/>
            <person name="Yandava C."/>
            <person name="Alvarado L."/>
            <person name="Kistler C."/>
            <person name="Shim W.-B."/>
            <person name="Kang S."/>
            <person name="Woloshuk C."/>
        </authorList>
    </citation>
    <scope>NUCLEOTIDE SEQUENCE</scope>
    <source>
        <strain evidence="3">4287</strain>
    </source>
</reference>
<evidence type="ECO:0000259" key="2">
    <source>
        <dbReference type="PROSITE" id="PS00036"/>
    </source>
</evidence>
<dbReference type="InterPro" id="IPR004827">
    <property type="entry name" value="bZIP"/>
</dbReference>
<dbReference type="InterPro" id="IPR046347">
    <property type="entry name" value="bZIP_sf"/>
</dbReference>
<name>A0A0J9VYU2_FUSO4</name>
<feature type="region of interest" description="Disordered" evidence="1">
    <location>
        <begin position="108"/>
        <end position="144"/>
    </location>
</feature>
<dbReference type="GeneID" id="28962135"/>
<reference evidence="3" key="2">
    <citation type="journal article" date="2010" name="Nature">
        <title>Comparative genomics reveals mobile pathogenicity chromosomes in Fusarium.</title>
        <authorList>
            <person name="Ma L.J."/>
            <person name="van der Does H.C."/>
            <person name="Borkovich K.A."/>
            <person name="Coleman J.J."/>
            <person name="Daboussi M.J."/>
            <person name="Di Pietro A."/>
            <person name="Dufresne M."/>
            <person name="Freitag M."/>
            <person name="Grabherr M."/>
            <person name="Henrissat B."/>
            <person name="Houterman P.M."/>
            <person name="Kang S."/>
            <person name="Shim W.B."/>
            <person name="Woloshuk C."/>
            <person name="Xie X."/>
            <person name="Xu J.R."/>
            <person name="Antoniw J."/>
            <person name="Baker S.E."/>
            <person name="Bluhm B.H."/>
            <person name="Breakspear A."/>
            <person name="Brown D.W."/>
            <person name="Butchko R.A."/>
            <person name="Chapman S."/>
            <person name="Coulson R."/>
            <person name="Coutinho P.M."/>
            <person name="Danchin E.G."/>
            <person name="Diener A."/>
            <person name="Gale L.R."/>
            <person name="Gardiner D.M."/>
            <person name="Goff S."/>
            <person name="Hammond-Kosack K.E."/>
            <person name="Hilburn K."/>
            <person name="Hua-Van A."/>
            <person name="Jonkers W."/>
            <person name="Kazan K."/>
            <person name="Kodira C.D."/>
            <person name="Koehrsen M."/>
            <person name="Kumar L."/>
            <person name="Lee Y.H."/>
            <person name="Li L."/>
            <person name="Manners J.M."/>
            <person name="Miranda-Saavedra D."/>
            <person name="Mukherjee M."/>
            <person name="Park G."/>
            <person name="Park J."/>
            <person name="Park S.Y."/>
            <person name="Proctor R.H."/>
            <person name="Regev A."/>
            <person name="Ruiz-Roldan M.C."/>
            <person name="Sain D."/>
            <person name="Sakthikumar S."/>
            <person name="Sykes S."/>
            <person name="Schwartz D.C."/>
            <person name="Turgeon B.G."/>
            <person name="Wapinski I."/>
            <person name="Yoder O."/>
            <person name="Young S."/>
            <person name="Zeng Q."/>
            <person name="Zhou S."/>
            <person name="Galagan J."/>
            <person name="Cuomo C.A."/>
            <person name="Kistler H.C."/>
            <person name="Rep M."/>
        </authorList>
    </citation>
    <scope>NUCLEOTIDE SEQUENCE [LARGE SCALE GENOMIC DNA]</scope>
    <source>
        <strain evidence="3">4287</strain>
    </source>
</reference>
<dbReference type="EMBL" id="DS231716">
    <property type="protein sequence ID" value="KNB15665.1"/>
    <property type="molecule type" value="Genomic_DNA"/>
</dbReference>
<dbReference type="Proteomes" id="UP000009097">
    <property type="component" value="Unassembled WGS sequence"/>
</dbReference>
<feature type="region of interest" description="Disordered" evidence="1">
    <location>
        <begin position="156"/>
        <end position="177"/>
    </location>
</feature>
<evidence type="ECO:0000256" key="1">
    <source>
        <dbReference type="SAM" id="MobiDB-lite"/>
    </source>
</evidence>
<dbReference type="OrthoDB" id="194358at2759"/>
<evidence type="ECO:0000313" key="3">
    <source>
        <dbReference type="EMBL" id="KNB15665.1"/>
    </source>
</evidence>
<organism evidence="3 4">
    <name type="scientific">Fusarium oxysporum f. sp. lycopersici (strain 4287 / CBS 123668 / FGSC 9935 / NRRL 34936)</name>
    <name type="common">Fusarium vascular wilt of tomato</name>
    <dbReference type="NCBI Taxonomy" id="426428"/>
    <lineage>
        <taxon>Eukaryota</taxon>
        <taxon>Fungi</taxon>
        <taxon>Dikarya</taxon>
        <taxon>Ascomycota</taxon>
        <taxon>Pezizomycotina</taxon>
        <taxon>Sordariomycetes</taxon>
        <taxon>Hypocreomycetidae</taxon>
        <taxon>Hypocreales</taxon>
        <taxon>Nectriaceae</taxon>
        <taxon>Fusarium</taxon>
        <taxon>Fusarium oxysporum species complex</taxon>
    </lineage>
</organism>
<dbReference type="KEGG" id="fox:FOXG_21429"/>
<dbReference type="AlphaFoldDB" id="A0A0J9VYU2"/>
<dbReference type="CDD" id="cd14688">
    <property type="entry name" value="bZIP_YAP"/>
    <property type="match status" value="1"/>
</dbReference>
<proteinExistence type="predicted"/>
<dbReference type="SUPFAM" id="SSF57959">
    <property type="entry name" value="Leucine zipper domain"/>
    <property type="match status" value="1"/>
</dbReference>
<feature type="domain" description="BZIP" evidence="2">
    <location>
        <begin position="33"/>
        <end position="48"/>
    </location>
</feature>
<dbReference type="PANTHER" id="PTHR39607:SF1">
    <property type="entry name" value="B-ZIP TRANSCRIPTION FACTOR (EUROFUNG)"/>
    <property type="match status" value="1"/>
</dbReference>
<dbReference type="InterPro" id="IPR052635">
    <property type="entry name" value="Sec_Metab_Biosynth_Reg"/>
</dbReference>